<reference evidence="1 2" key="1">
    <citation type="submission" date="2022-05" db="EMBL/GenBank/DDBJ databases">
        <title>Flavobacterium sp., isolated from activated sludge.</title>
        <authorList>
            <person name="Ran Q."/>
        </authorList>
    </citation>
    <scope>NUCLEOTIDE SEQUENCE [LARGE SCALE GENOMIC DNA]</scope>
    <source>
        <strain evidence="1 2">HXWNR70</strain>
    </source>
</reference>
<evidence type="ECO:0000313" key="2">
    <source>
        <dbReference type="Proteomes" id="UP001317191"/>
    </source>
</evidence>
<comment type="caution">
    <text evidence="1">The sequence shown here is derived from an EMBL/GenBank/DDBJ whole genome shotgun (WGS) entry which is preliminary data.</text>
</comment>
<name>A0ABT0TR53_9FLAO</name>
<protein>
    <submittedName>
        <fullName evidence="1">Helix-turn-helix domain-containing protein</fullName>
    </submittedName>
</protein>
<organism evidence="1 2">
    <name type="scientific">Flavobacterium luminosum</name>
    <dbReference type="NCBI Taxonomy" id="2949086"/>
    <lineage>
        <taxon>Bacteria</taxon>
        <taxon>Pseudomonadati</taxon>
        <taxon>Bacteroidota</taxon>
        <taxon>Flavobacteriia</taxon>
        <taxon>Flavobacteriales</taxon>
        <taxon>Flavobacteriaceae</taxon>
        <taxon>Flavobacterium</taxon>
    </lineage>
</organism>
<dbReference type="InterPro" id="IPR009061">
    <property type="entry name" value="DNA-bd_dom_put_sf"/>
</dbReference>
<dbReference type="Proteomes" id="UP001317191">
    <property type="component" value="Unassembled WGS sequence"/>
</dbReference>
<dbReference type="PANTHER" id="PTHR34585:SF22">
    <property type="entry name" value="HELIX-TURN-HELIX DOMAIN-CONTAINING PROTEIN"/>
    <property type="match status" value="1"/>
</dbReference>
<evidence type="ECO:0000313" key="1">
    <source>
        <dbReference type="EMBL" id="MCL9809976.1"/>
    </source>
</evidence>
<proteinExistence type="predicted"/>
<dbReference type="EMBL" id="JAMLJM010000011">
    <property type="protein sequence ID" value="MCL9809976.1"/>
    <property type="molecule type" value="Genomic_DNA"/>
</dbReference>
<dbReference type="PANTHER" id="PTHR34585">
    <property type="match status" value="1"/>
</dbReference>
<accession>A0ABT0TR53</accession>
<keyword evidence="2" id="KW-1185">Reference proteome</keyword>
<sequence length="87" mass="10202">MKSEVDVLKTQVDELLKVVQELQQQNSEEGWYDGADLKQLFSFSDSTLARYRKENRIPFTKLGGRILYPKSYFTKSLMAKMKNKHLL</sequence>
<gene>
    <name evidence="1" type="ORF">NAT50_11470</name>
</gene>
<dbReference type="RefSeq" id="WP_250593369.1">
    <property type="nucleotide sequence ID" value="NZ_JAMLJM010000011.1"/>
</dbReference>
<dbReference type="SUPFAM" id="SSF46955">
    <property type="entry name" value="Putative DNA-binding domain"/>
    <property type="match status" value="1"/>
</dbReference>